<dbReference type="InterPro" id="IPR027443">
    <property type="entry name" value="IPNS-like_sf"/>
</dbReference>
<evidence type="ECO:0000313" key="2">
    <source>
        <dbReference type="Proteomes" id="UP000287651"/>
    </source>
</evidence>
<dbReference type="Proteomes" id="UP000287651">
    <property type="component" value="Unassembled WGS sequence"/>
</dbReference>
<gene>
    <name evidence="1" type="ORF">B296_00032192</name>
</gene>
<dbReference type="Gene3D" id="2.60.120.330">
    <property type="entry name" value="B-lactam Antibiotic, Isopenicillin N Synthase, Chain"/>
    <property type="match status" value="1"/>
</dbReference>
<dbReference type="SUPFAM" id="SSF51197">
    <property type="entry name" value="Clavaminate synthase-like"/>
    <property type="match status" value="2"/>
</dbReference>
<sequence length="188" mass="20928">MDLPVVDLSRYLEISARRGAGALPPAAAEVEAEEVELRALCATVSGCLRDTGALLVKDPRCSVEDNDRFLDMMERYFGRPEEFKRLQARPALHYQIEWLTGGKCLAGMHEVTVTNRTLEAIEFAKQQNRSIWRVSSTLFAHIASDAILKPLGHFAETPFASKYPPTCAGDFVERELGVINLKGRKGYS</sequence>
<comment type="caution">
    <text evidence="1">The sequence shown here is derived from an EMBL/GenBank/DDBJ whole genome shotgun (WGS) entry which is preliminary data.</text>
</comment>
<reference evidence="1 2" key="1">
    <citation type="journal article" date="2014" name="Agronomy (Basel)">
        <title>A Draft Genome Sequence for Ensete ventricosum, the Drought-Tolerant Tree Against Hunger.</title>
        <authorList>
            <person name="Harrison J."/>
            <person name="Moore K.A."/>
            <person name="Paszkiewicz K."/>
            <person name="Jones T."/>
            <person name="Grant M."/>
            <person name="Ambacheew D."/>
            <person name="Muzemil S."/>
            <person name="Studholme D.J."/>
        </authorList>
    </citation>
    <scope>NUCLEOTIDE SEQUENCE [LARGE SCALE GENOMIC DNA]</scope>
</reference>
<dbReference type="EMBL" id="AMZH03002731">
    <property type="protein sequence ID" value="RRT74592.1"/>
    <property type="molecule type" value="Genomic_DNA"/>
</dbReference>
<organism evidence="1 2">
    <name type="scientific">Ensete ventricosum</name>
    <name type="common">Abyssinian banana</name>
    <name type="synonym">Musa ensete</name>
    <dbReference type="NCBI Taxonomy" id="4639"/>
    <lineage>
        <taxon>Eukaryota</taxon>
        <taxon>Viridiplantae</taxon>
        <taxon>Streptophyta</taxon>
        <taxon>Embryophyta</taxon>
        <taxon>Tracheophyta</taxon>
        <taxon>Spermatophyta</taxon>
        <taxon>Magnoliopsida</taxon>
        <taxon>Liliopsida</taxon>
        <taxon>Zingiberales</taxon>
        <taxon>Musaceae</taxon>
        <taxon>Ensete</taxon>
    </lineage>
</organism>
<accession>A0A427AEG2</accession>
<name>A0A427AEG2_ENSVE</name>
<proteinExistence type="predicted"/>
<protein>
    <submittedName>
        <fullName evidence="1">Uncharacterized protein</fullName>
    </submittedName>
</protein>
<dbReference type="AlphaFoldDB" id="A0A427AEG2"/>
<evidence type="ECO:0000313" key="1">
    <source>
        <dbReference type="EMBL" id="RRT74592.1"/>
    </source>
</evidence>